<accession>A0A7J6HHS4</accession>
<evidence type="ECO:0000313" key="2">
    <source>
        <dbReference type="EMBL" id="KAF4394833.1"/>
    </source>
</evidence>
<dbReference type="Proteomes" id="UP000583929">
    <property type="component" value="Unassembled WGS sequence"/>
</dbReference>
<evidence type="ECO:0000313" key="3">
    <source>
        <dbReference type="Proteomes" id="UP000583929"/>
    </source>
</evidence>
<gene>
    <name evidence="2" type="ORF">G4B88_002710</name>
</gene>
<feature type="region of interest" description="Disordered" evidence="1">
    <location>
        <begin position="25"/>
        <end position="67"/>
    </location>
</feature>
<feature type="compositionally biased region" description="Basic residues" evidence="1">
    <location>
        <begin position="37"/>
        <end position="57"/>
    </location>
</feature>
<keyword evidence="3" id="KW-1185">Reference proteome</keyword>
<name>A0A7J6HHS4_CANSA</name>
<organism evidence="2 3">
    <name type="scientific">Cannabis sativa</name>
    <name type="common">Hemp</name>
    <name type="synonym">Marijuana</name>
    <dbReference type="NCBI Taxonomy" id="3483"/>
    <lineage>
        <taxon>Eukaryota</taxon>
        <taxon>Viridiplantae</taxon>
        <taxon>Streptophyta</taxon>
        <taxon>Embryophyta</taxon>
        <taxon>Tracheophyta</taxon>
        <taxon>Spermatophyta</taxon>
        <taxon>Magnoliopsida</taxon>
        <taxon>eudicotyledons</taxon>
        <taxon>Gunneridae</taxon>
        <taxon>Pentapetalae</taxon>
        <taxon>rosids</taxon>
        <taxon>fabids</taxon>
        <taxon>Rosales</taxon>
        <taxon>Cannabaceae</taxon>
        <taxon>Cannabis</taxon>
    </lineage>
</organism>
<protein>
    <submittedName>
        <fullName evidence="2">Uncharacterized protein</fullName>
    </submittedName>
</protein>
<dbReference type="AlphaFoldDB" id="A0A7J6HHS4"/>
<reference evidence="2 3" key="1">
    <citation type="journal article" date="2020" name="bioRxiv">
        <title>Sequence and annotation of 42 cannabis genomes reveals extensive copy number variation in cannabinoid synthesis and pathogen resistance genes.</title>
        <authorList>
            <person name="Mckernan K.J."/>
            <person name="Helbert Y."/>
            <person name="Kane L.T."/>
            <person name="Ebling H."/>
            <person name="Zhang L."/>
            <person name="Liu B."/>
            <person name="Eaton Z."/>
            <person name="Mclaughlin S."/>
            <person name="Kingan S."/>
            <person name="Baybayan P."/>
            <person name="Concepcion G."/>
            <person name="Jordan M."/>
            <person name="Riva A."/>
            <person name="Barbazuk W."/>
            <person name="Harkins T."/>
        </authorList>
    </citation>
    <scope>NUCLEOTIDE SEQUENCE [LARGE SCALE GENOMIC DNA]</scope>
    <source>
        <strain evidence="3">cv. Jamaican Lion 4</strain>
        <tissue evidence="2">Leaf</tissue>
    </source>
</reference>
<comment type="caution">
    <text evidence="2">The sequence shown here is derived from an EMBL/GenBank/DDBJ whole genome shotgun (WGS) entry which is preliminary data.</text>
</comment>
<evidence type="ECO:0000256" key="1">
    <source>
        <dbReference type="SAM" id="MobiDB-lite"/>
    </source>
</evidence>
<proteinExistence type="predicted"/>
<sequence length="67" mass="7409">MRVHALTAMLTTISPAHSHAPQLIVTPSPSVHPLPPAKKRHNHKKGRIRRTQTHHRIVPAQAAVPAR</sequence>
<dbReference type="EMBL" id="JAATIQ010000042">
    <property type="protein sequence ID" value="KAF4394833.1"/>
    <property type="molecule type" value="Genomic_DNA"/>
</dbReference>